<keyword evidence="3" id="KW-1133">Transmembrane helix</keyword>
<reference evidence="5 6" key="1">
    <citation type="submission" date="2020-02" db="EMBL/GenBank/DDBJ databases">
        <title>The whole genome sequence of CPCC 205119.</title>
        <authorList>
            <person name="Jiang Z."/>
        </authorList>
    </citation>
    <scope>NUCLEOTIDE SEQUENCE [LARGE SCALE GENOMIC DNA]</scope>
    <source>
        <strain evidence="5 6">CPCC 205119</strain>
    </source>
</reference>
<evidence type="ECO:0000256" key="3">
    <source>
        <dbReference type="SAM" id="Phobius"/>
    </source>
</evidence>
<evidence type="ECO:0000313" key="5">
    <source>
        <dbReference type="EMBL" id="NEL52918.1"/>
    </source>
</evidence>
<protein>
    <submittedName>
        <fullName evidence="5">LytR family transcriptional regulator</fullName>
    </submittedName>
</protein>
<dbReference type="EMBL" id="JAAGWK010000005">
    <property type="protein sequence ID" value="NEL52918.1"/>
    <property type="molecule type" value="Genomic_DNA"/>
</dbReference>
<accession>A0A7K3W8X5</accession>
<dbReference type="PANTHER" id="PTHR33392">
    <property type="entry name" value="POLYISOPRENYL-TEICHOIC ACID--PEPTIDOGLYCAN TEICHOIC ACID TRANSFERASE TAGU"/>
    <property type="match status" value="1"/>
</dbReference>
<evidence type="ECO:0000256" key="2">
    <source>
        <dbReference type="SAM" id="MobiDB-lite"/>
    </source>
</evidence>
<evidence type="ECO:0000259" key="4">
    <source>
        <dbReference type="Pfam" id="PF03816"/>
    </source>
</evidence>
<organism evidence="5 6">
    <name type="scientific">Goekera deserti</name>
    <dbReference type="NCBI Taxonomy" id="2497753"/>
    <lineage>
        <taxon>Bacteria</taxon>
        <taxon>Bacillati</taxon>
        <taxon>Actinomycetota</taxon>
        <taxon>Actinomycetes</taxon>
        <taxon>Geodermatophilales</taxon>
        <taxon>Geodermatophilaceae</taxon>
        <taxon>Goekera</taxon>
    </lineage>
</organism>
<feature type="region of interest" description="Disordered" evidence="2">
    <location>
        <begin position="1"/>
        <end position="39"/>
    </location>
</feature>
<feature type="region of interest" description="Disordered" evidence="2">
    <location>
        <begin position="400"/>
        <end position="431"/>
    </location>
</feature>
<keyword evidence="3" id="KW-0472">Membrane</keyword>
<evidence type="ECO:0000313" key="6">
    <source>
        <dbReference type="Proteomes" id="UP000470470"/>
    </source>
</evidence>
<keyword evidence="6" id="KW-1185">Reference proteome</keyword>
<dbReference type="InterPro" id="IPR050922">
    <property type="entry name" value="LytR/CpsA/Psr_CW_biosynth"/>
</dbReference>
<gene>
    <name evidence="5" type="ORF">G1H19_02665</name>
</gene>
<proteinExistence type="inferred from homology"/>
<name>A0A7K3W8X5_9ACTN</name>
<evidence type="ECO:0000256" key="1">
    <source>
        <dbReference type="ARBA" id="ARBA00006068"/>
    </source>
</evidence>
<feature type="domain" description="Cell envelope-related transcriptional attenuator" evidence="4">
    <location>
        <begin position="119"/>
        <end position="240"/>
    </location>
</feature>
<dbReference type="Gene3D" id="3.40.630.190">
    <property type="entry name" value="LCP protein"/>
    <property type="match status" value="1"/>
</dbReference>
<dbReference type="Pfam" id="PF03816">
    <property type="entry name" value="LytR_cpsA_psr"/>
    <property type="match status" value="1"/>
</dbReference>
<dbReference type="Proteomes" id="UP000470470">
    <property type="component" value="Unassembled WGS sequence"/>
</dbReference>
<dbReference type="PANTHER" id="PTHR33392:SF6">
    <property type="entry name" value="POLYISOPRENYL-TEICHOIC ACID--PEPTIDOGLYCAN TEICHOIC ACID TRANSFERASE TAGU"/>
    <property type="match status" value="1"/>
</dbReference>
<dbReference type="NCBIfam" id="TIGR00350">
    <property type="entry name" value="lytR_cpsA_psr"/>
    <property type="match status" value="1"/>
</dbReference>
<dbReference type="InterPro" id="IPR004474">
    <property type="entry name" value="LytR_CpsA_psr"/>
</dbReference>
<comment type="caution">
    <text evidence="5">The sequence shown here is derived from an EMBL/GenBank/DDBJ whole genome shotgun (WGS) entry which is preliminary data.</text>
</comment>
<sequence>MPVPPIPGPDALIPHDLDDEPGASPGRRGSSAAPQRAPRVVSPLRRRLHRVGAVLVAVLLLVSGYYVGLYVYVDRSLQRVDALSVDGPEVLAPQLQADDRTYLVVGTGLPDREGVASVSTVLVHVSDGGEDAVLVSFPSAALVDTPSCRSTDGSLREPTTEAFAQALLSGGPSCLVRSVQQVSGVRVDHYVGVDLAEVPGLVDVLGGVSVCVPEAVDTTTAAAALPAGRTTMSGEDAAGWLAPGTVADEPTGQVVAEREQRLVTATLHGALTGSALADPVTLTQFLTRVDDALIVDRDTTLADVRALGSTLGGLSAQHVQRLGLPVEQTGYVPPPSALIGAPPAATPAVPAAAPLPGDPAAAAPAAASYVLLDQTAARALFDAVIESGRVTDTLAAAVSGAAPPADPAATTPGTTDAAAPTGTAASGTTCS</sequence>
<comment type="similarity">
    <text evidence="1">Belongs to the LytR/CpsA/Psr (LCP) family.</text>
</comment>
<dbReference type="RefSeq" id="WP_152731971.1">
    <property type="nucleotide sequence ID" value="NZ_JAABOZ010000005.1"/>
</dbReference>
<keyword evidence="3" id="KW-0812">Transmembrane</keyword>
<dbReference type="AlphaFoldDB" id="A0A7K3W8X5"/>
<feature type="transmembrane region" description="Helical" evidence="3">
    <location>
        <begin position="51"/>
        <end position="73"/>
    </location>
</feature>